<dbReference type="Pfam" id="PF11146">
    <property type="entry name" value="DUF2905"/>
    <property type="match status" value="1"/>
</dbReference>
<dbReference type="AlphaFoldDB" id="A0A494X323"/>
<reference evidence="2 3" key="1">
    <citation type="submission" date="2018-10" db="EMBL/GenBank/DDBJ databases">
        <authorList>
            <person name="Grouzdev D.S."/>
            <person name="Krutkina M.S."/>
            <person name="Tourova T.P."/>
            <person name="Nazina T.N."/>
        </authorList>
    </citation>
    <scope>NUCLEOTIDE SEQUENCE [LARGE SCALE GENOMIC DNA]</scope>
    <source>
        <strain evidence="2 3">435</strain>
    </source>
</reference>
<dbReference type="Proteomes" id="UP000271256">
    <property type="component" value="Unassembled WGS sequence"/>
</dbReference>
<dbReference type="PANTHER" id="PTHR36443">
    <property type="entry name" value="BSR5223 PROTEIN"/>
    <property type="match status" value="1"/>
</dbReference>
<name>A0A494X323_9FIRM</name>
<comment type="caution">
    <text evidence="2">The sequence shown here is derived from an EMBL/GenBank/DDBJ whole genome shotgun (WGS) entry which is preliminary data.</text>
</comment>
<feature type="transmembrane region" description="Helical" evidence="1">
    <location>
        <begin position="49"/>
        <end position="70"/>
    </location>
</feature>
<keyword evidence="1" id="KW-0472">Membrane</keyword>
<dbReference type="PANTHER" id="PTHR36443:SF1">
    <property type="entry name" value="BSR5223 PROTEIN"/>
    <property type="match status" value="1"/>
</dbReference>
<organism evidence="2 3">
    <name type="scientific">Desulfofundulus salinus</name>
    <dbReference type="NCBI Taxonomy" id="2419843"/>
    <lineage>
        <taxon>Bacteria</taxon>
        <taxon>Bacillati</taxon>
        <taxon>Bacillota</taxon>
        <taxon>Clostridia</taxon>
        <taxon>Eubacteriales</taxon>
        <taxon>Peptococcaceae</taxon>
        <taxon>Desulfofundulus</taxon>
    </lineage>
</organism>
<dbReference type="InterPro" id="IPR021320">
    <property type="entry name" value="DUF2905"/>
</dbReference>
<gene>
    <name evidence="2" type="ORF">D7024_12000</name>
</gene>
<accession>A0A494X323</accession>
<keyword evidence="1" id="KW-0812">Transmembrane</keyword>
<evidence type="ECO:0000313" key="2">
    <source>
        <dbReference type="EMBL" id="RKO67607.1"/>
    </source>
</evidence>
<evidence type="ECO:0000313" key="3">
    <source>
        <dbReference type="Proteomes" id="UP000271256"/>
    </source>
</evidence>
<keyword evidence="3" id="KW-1185">Reference proteome</keyword>
<dbReference type="RefSeq" id="WP_121452017.1">
    <property type="nucleotide sequence ID" value="NZ_RBWE01000001.1"/>
</dbReference>
<protein>
    <submittedName>
        <fullName evidence="2">DUF2905 domain-containing protein</fullName>
    </submittedName>
</protein>
<evidence type="ECO:0000256" key="1">
    <source>
        <dbReference type="SAM" id="Phobius"/>
    </source>
</evidence>
<sequence length="72" mass="8051">MMDGLGKMLALMGILLLVIGGLLMASERLFHLGRLPGDIFIQKGNFTFYFPIVTSIILSIVLTLILNLIFRR</sequence>
<dbReference type="EMBL" id="RBWE01000001">
    <property type="protein sequence ID" value="RKO67607.1"/>
    <property type="molecule type" value="Genomic_DNA"/>
</dbReference>
<proteinExistence type="predicted"/>
<keyword evidence="1" id="KW-1133">Transmembrane helix</keyword>